<sequence>MSNLEAEIVKLREAVEENTSFLKSMTAKASSSKPAGEDKDTADKGNADEKPATRGRGKGTTAKKDKAPTVAEMKTIGEAFLDVKDEDEYAERRKVLSAIADHFEAERFTAIDSANRLVARDLITLATAGDLDIDDIAGAIESLGDGDSDAKSSRRNDDI</sequence>
<proteinExistence type="predicted"/>
<comment type="caution">
    <text evidence="2">The sequence shown here is derived from an EMBL/GenBank/DDBJ whole genome shotgun (WGS) entry which is preliminary data.</text>
</comment>
<feature type="region of interest" description="Disordered" evidence="1">
    <location>
        <begin position="20"/>
        <end position="69"/>
    </location>
</feature>
<feature type="compositionally biased region" description="Basic and acidic residues" evidence="1">
    <location>
        <begin position="35"/>
        <end position="52"/>
    </location>
</feature>
<reference evidence="2" key="1">
    <citation type="journal article" date="2015" name="Nature">
        <title>Complex archaea that bridge the gap between prokaryotes and eukaryotes.</title>
        <authorList>
            <person name="Spang A."/>
            <person name="Saw J.H."/>
            <person name="Jorgensen S.L."/>
            <person name="Zaremba-Niedzwiedzka K."/>
            <person name="Martijn J."/>
            <person name="Lind A.E."/>
            <person name="van Eijk R."/>
            <person name="Schleper C."/>
            <person name="Guy L."/>
            <person name="Ettema T.J."/>
        </authorList>
    </citation>
    <scope>NUCLEOTIDE SEQUENCE</scope>
</reference>
<organism evidence="2">
    <name type="scientific">marine sediment metagenome</name>
    <dbReference type="NCBI Taxonomy" id="412755"/>
    <lineage>
        <taxon>unclassified sequences</taxon>
        <taxon>metagenomes</taxon>
        <taxon>ecological metagenomes</taxon>
    </lineage>
</organism>
<gene>
    <name evidence="2" type="ORF">LCGC14_0187720</name>
</gene>
<accession>A0A0F9UMV4</accession>
<feature type="compositionally biased region" description="Polar residues" evidence="1">
    <location>
        <begin position="20"/>
        <end position="33"/>
    </location>
</feature>
<dbReference type="EMBL" id="LAZR01000078">
    <property type="protein sequence ID" value="KKN94425.1"/>
    <property type="molecule type" value="Genomic_DNA"/>
</dbReference>
<dbReference type="AlphaFoldDB" id="A0A0F9UMV4"/>
<evidence type="ECO:0000313" key="2">
    <source>
        <dbReference type="EMBL" id="KKN94425.1"/>
    </source>
</evidence>
<protein>
    <submittedName>
        <fullName evidence="2">Uncharacterized protein</fullName>
    </submittedName>
</protein>
<evidence type="ECO:0000256" key="1">
    <source>
        <dbReference type="SAM" id="MobiDB-lite"/>
    </source>
</evidence>
<name>A0A0F9UMV4_9ZZZZ</name>